<dbReference type="EMBL" id="KV425586">
    <property type="protein sequence ID" value="KZT23276.1"/>
    <property type="molecule type" value="Genomic_DNA"/>
</dbReference>
<gene>
    <name evidence="2" type="ORF">NEOLEDRAFT_551126</name>
</gene>
<feature type="compositionally biased region" description="Polar residues" evidence="1">
    <location>
        <begin position="292"/>
        <end position="314"/>
    </location>
</feature>
<proteinExistence type="predicted"/>
<evidence type="ECO:0000313" key="3">
    <source>
        <dbReference type="Proteomes" id="UP000076761"/>
    </source>
</evidence>
<accession>A0A165R427</accession>
<feature type="compositionally biased region" description="Polar residues" evidence="1">
    <location>
        <begin position="507"/>
        <end position="536"/>
    </location>
</feature>
<keyword evidence="3" id="KW-1185">Reference proteome</keyword>
<organism evidence="2 3">
    <name type="scientific">Neolentinus lepideus HHB14362 ss-1</name>
    <dbReference type="NCBI Taxonomy" id="1314782"/>
    <lineage>
        <taxon>Eukaryota</taxon>
        <taxon>Fungi</taxon>
        <taxon>Dikarya</taxon>
        <taxon>Basidiomycota</taxon>
        <taxon>Agaricomycotina</taxon>
        <taxon>Agaricomycetes</taxon>
        <taxon>Gloeophyllales</taxon>
        <taxon>Gloeophyllaceae</taxon>
        <taxon>Neolentinus</taxon>
    </lineage>
</organism>
<dbReference type="AlphaFoldDB" id="A0A165R427"/>
<dbReference type="Proteomes" id="UP000076761">
    <property type="component" value="Unassembled WGS sequence"/>
</dbReference>
<sequence length="633" mass="66855">MWETVGAEPPVVDQVDSEADNSDVLASIQTTPAEEVTTKPRQSLADIVITDLSVRPSLASEYSYKTPTASSFQIPILQTIFDAPASGPVSLELTELDDQRDLSSSDLNPIQPTISVSECHRERNMSASSFESSTACLIPSTTSTLLVNASLSSIPPSVSTSSTNSSLYLAHQHPASQSRRRNAAITCSSKARNSLDLHTSFNIHLQAESSFDLLKDRISFLGDTSREEDLDIEEEEKAMEAIVAEKRHSDSDDTGEMPERATDVVAQPEKSVAAVDDDLPAPAIPQGLGRFSVNTTPETNNVSAASNAQESNPLPSARGSKKRRSLSNVSSPLIKEQISCAEIFSTETEEYGTPVPQTKARRLSAAGTRSPSTSAPLRPVPALRIIKRAATGKEQGHIKTDSMISVSVDRRSPDSEVAEPSAKPAAPVLQITRKPSIITHPAPVLGKADAKANTMTVDRRSPDSDATVGLAKTRLARRPSVAASAAPAPPKIVVKGVQRPAPGSKFTLASGNKQSAATTAGVTTQSAGNKGMTRSVTGPARITGVQRPPVPAVAASKRRISPEIPSVAPCSSSQLHRKPSAVSRLRAPSQSMQKLPGAMVEGGITKLPLPKSVSMASKLPSFGGKTKIATRTS</sequence>
<evidence type="ECO:0000256" key="1">
    <source>
        <dbReference type="SAM" id="MobiDB-lite"/>
    </source>
</evidence>
<reference evidence="2 3" key="1">
    <citation type="journal article" date="2016" name="Mol. Biol. Evol.">
        <title>Comparative Genomics of Early-Diverging Mushroom-Forming Fungi Provides Insights into the Origins of Lignocellulose Decay Capabilities.</title>
        <authorList>
            <person name="Nagy L.G."/>
            <person name="Riley R."/>
            <person name="Tritt A."/>
            <person name="Adam C."/>
            <person name="Daum C."/>
            <person name="Floudas D."/>
            <person name="Sun H."/>
            <person name="Yadav J.S."/>
            <person name="Pangilinan J."/>
            <person name="Larsson K.H."/>
            <person name="Matsuura K."/>
            <person name="Barry K."/>
            <person name="Labutti K."/>
            <person name="Kuo R."/>
            <person name="Ohm R.A."/>
            <person name="Bhattacharya S.S."/>
            <person name="Shirouzu T."/>
            <person name="Yoshinaga Y."/>
            <person name="Martin F.M."/>
            <person name="Grigoriev I.V."/>
            <person name="Hibbett D.S."/>
        </authorList>
    </citation>
    <scope>NUCLEOTIDE SEQUENCE [LARGE SCALE GENOMIC DNA]</scope>
    <source>
        <strain evidence="2 3">HHB14362 ss-1</strain>
    </source>
</reference>
<dbReference type="OrthoDB" id="2672647at2759"/>
<dbReference type="STRING" id="1314782.A0A165R427"/>
<feature type="region of interest" description="Disordered" evidence="1">
    <location>
        <begin position="504"/>
        <end position="593"/>
    </location>
</feature>
<protein>
    <submittedName>
        <fullName evidence="2">Uncharacterized protein</fullName>
    </submittedName>
</protein>
<feature type="region of interest" description="Disordered" evidence="1">
    <location>
        <begin position="614"/>
        <end position="633"/>
    </location>
</feature>
<dbReference type="InParanoid" id="A0A165R427"/>
<feature type="region of interest" description="Disordered" evidence="1">
    <location>
        <begin position="440"/>
        <end position="468"/>
    </location>
</feature>
<feature type="region of interest" description="Disordered" evidence="1">
    <location>
        <begin position="283"/>
        <end position="330"/>
    </location>
</feature>
<feature type="region of interest" description="Disordered" evidence="1">
    <location>
        <begin position="406"/>
        <end position="426"/>
    </location>
</feature>
<evidence type="ECO:0000313" key="2">
    <source>
        <dbReference type="EMBL" id="KZT23276.1"/>
    </source>
</evidence>
<name>A0A165R427_9AGAM</name>